<comment type="caution">
    <text evidence="1">The sequence shown here is derived from an EMBL/GenBank/DDBJ whole genome shotgun (WGS) entry which is preliminary data.</text>
</comment>
<dbReference type="AlphaFoldDB" id="A0A552HA05"/>
<sequence>MPLHQRSHPVGAKHSDRKSTVSAIGYCPNASPVLFQQTLISLTLIFLPSFRTDKESSFFLLVGELDIIFL</sequence>
<evidence type="ECO:0000313" key="1">
    <source>
        <dbReference type="EMBL" id="TRU68082.1"/>
    </source>
</evidence>
<name>A0A552HA05_MICVR</name>
<protein>
    <submittedName>
        <fullName evidence="1">Uncharacterized protein</fullName>
    </submittedName>
</protein>
<organism evidence="1 2">
    <name type="scientific">Microcystis viridis Mv_BB_P_19951000_S68D</name>
    <dbReference type="NCBI Taxonomy" id="2486270"/>
    <lineage>
        <taxon>Bacteria</taxon>
        <taxon>Bacillati</taxon>
        <taxon>Cyanobacteriota</taxon>
        <taxon>Cyanophyceae</taxon>
        <taxon>Oscillatoriophycideae</taxon>
        <taxon>Chroococcales</taxon>
        <taxon>Microcystaceae</taxon>
        <taxon>Microcystis</taxon>
    </lineage>
</organism>
<dbReference type="Proteomes" id="UP000320674">
    <property type="component" value="Unassembled WGS sequence"/>
</dbReference>
<proteinExistence type="predicted"/>
<gene>
    <name evidence="1" type="ORF">EWV77_20920</name>
</gene>
<dbReference type="EMBL" id="SFAZ01000299">
    <property type="protein sequence ID" value="TRU68082.1"/>
    <property type="molecule type" value="Genomic_DNA"/>
</dbReference>
<accession>A0A552HA05</accession>
<reference evidence="1 2" key="1">
    <citation type="submission" date="2019-01" db="EMBL/GenBank/DDBJ databases">
        <title>Coherence of Microcystis species and biogeography revealed through population genomics.</title>
        <authorList>
            <person name="Perez-Carrascal O.M."/>
            <person name="Terrat Y."/>
            <person name="Giani A."/>
            <person name="Fortin N."/>
            <person name="Tromas N."/>
            <person name="Shapiro B.J."/>
        </authorList>
    </citation>
    <scope>NUCLEOTIDE SEQUENCE [LARGE SCALE GENOMIC DNA]</scope>
    <source>
        <strain evidence="1">Mv_BB_P_19951000_S68D</strain>
    </source>
</reference>
<evidence type="ECO:0000313" key="2">
    <source>
        <dbReference type="Proteomes" id="UP000320674"/>
    </source>
</evidence>